<feature type="non-terminal residue" evidence="1">
    <location>
        <position position="1"/>
    </location>
</feature>
<dbReference type="GO" id="GO:0070573">
    <property type="term" value="F:metallodipeptidase activity"/>
    <property type="evidence" value="ECO:0007669"/>
    <property type="project" value="InterPro"/>
</dbReference>
<organism evidence="1">
    <name type="scientific">marine metagenome</name>
    <dbReference type="NCBI Taxonomy" id="408172"/>
    <lineage>
        <taxon>unclassified sequences</taxon>
        <taxon>metagenomes</taxon>
        <taxon>ecological metagenomes</taxon>
    </lineage>
</organism>
<dbReference type="GO" id="GO:0006508">
    <property type="term" value="P:proteolysis"/>
    <property type="evidence" value="ECO:0007669"/>
    <property type="project" value="InterPro"/>
</dbReference>
<evidence type="ECO:0000313" key="1">
    <source>
        <dbReference type="EMBL" id="SVB98164.1"/>
    </source>
</evidence>
<dbReference type="InterPro" id="IPR032466">
    <property type="entry name" value="Metal_Hydrolase"/>
</dbReference>
<reference evidence="1" key="1">
    <citation type="submission" date="2018-05" db="EMBL/GenBank/DDBJ databases">
        <authorList>
            <person name="Lanie J.A."/>
            <person name="Ng W.-L."/>
            <person name="Kazmierczak K.M."/>
            <person name="Andrzejewski T.M."/>
            <person name="Davidsen T.M."/>
            <person name="Wayne K.J."/>
            <person name="Tettelin H."/>
            <person name="Glass J.I."/>
            <person name="Rusch D."/>
            <person name="Podicherti R."/>
            <person name="Tsui H.-C.T."/>
            <person name="Winkler M.E."/>
        </authorList>
    </citation>
    <scope>NUCLEOTIDE SEQUENCE</scope>
</reference>
<gene>
    <name evidence="1" type="ORF">METZ01_LOCUS251018</name>
</gene>
<dbReference type="AlphaFoldDB" id="A0A382IEM8"/>
<dbReference type="Gene3D" id="3.20.20.140">
    <property type="entry name" value="Metal-dependent hydrolases"/>
    <property type="match status" value="1"/>
</dbReference>
<dbReference type="EMBL" id="UINC01066958">
    <property type="protein sequence ID" value="SVB98164.1"/>
    <property type="molecule type" value="Genomic_DNA"/>
</dbReference>
<proteinExistence type="predicted"/>
<accession>A0A382IEM8</accession>
<sequence length="318" mass="33797">VALIRGGNLGLGGESGSQRRDRAGAVAYLRQYHTGDVTMQQDITTMRAGGIDAAFFAVDTTRAWGNHLLYALDAHGYLKREVAEHAGDISIVHNTAQIDANKQADRLSVVLAVENSIALEQSLYALDALYELGVRTMTITHSARNEAADGCEVVGGGGLTDFGRQVVARMNELGMLVDVSHLNDKSFWDVLDASEKPVIASHSCCRSLCDNPRNLTDDQLRALGESGGVVAITYVPFFVDTQAPTIDGLIDHFLHAIDTAGPSSVGLGSDFDGGGDLLEDATQVPQITDLLLARGVDADVVRAILGGNTRPLLQATID</sequence>
<evidence type="ECO:0008006" key="2">
    <source>
        <dbReference type="Google" id="ProtNLM"/>
    </source>
</evidence>
<dbReference type="InterPro" id="IPR008257">
    <property type="entry name" value="Pept_M19"/>
</dbReference>
<dbReference type="CDD" id="cd01301">
    <property type="entry name" value="rDP_like"/>
    <property type="match status" value="1"/>
</dbReference>
<dbReference type="SUPFAM" id="SSF51556">
    <property type="entry name" value="Metallo-dependent hydrolases"/>
    <property type="match status" value="1"/>
</dbReference>
<dbReference type="PANTHER" id="PTHR10443:SF12">
    <property type="entry name" value="DIPEPTIDASE"/>
    <property type="match status" value="1"/>
</dbReference>
<dbReference type="PANTHER" id="PTHR10443">
    <property type="entry name" value="MICROSOMAL DIPEPTIDASE"/>
    <property type="match status" value="1"/>
</dbReference>
<dbReference type="PROSITE" id="PS51365">
    <property type="entry name" value="RENAL_DIPEPTIDASE_2"/>
    <property type="match status" value="1"/>
</dbReference>
<name>A0A382IEM8_9ZZZZ</name>
<dbReference type="Pfam" id="PF01244">
    <property type="entry name" value="Peptidase_M19"/>
    <property type="match status" value="1"/>
</dbReference>
<protein>
    <recommendedName>
        <fullName evidence="2">Membrane dipeptidase</fullName>
    </recommendedName>
</protein>